<evidence type="ECO:0000256" key="7">
    <source>
        <dbReference type="ARBA" id="ARBA00022692"/>
    </source>
</evidence>
<feature type="domain" description="Protein kinase" evidence="23">
    <location>
        <begin position="597"/>
        <end position="874"/>
    </location>
</feature>
<name>A0ABR0PW91_GOSAR</name>
<evidence type="ECO:0000256" key="12">
    <source>
        <dbReference type="ARBA" id="ARBA00022840"/>
    </source>
</evidence>
<dbReference type="Proteomes" id="UP001358586">
    <property type="component" value="Chromosome 5"/>
</dbReference>
<dbReference type="InterPro" id="IPR051824">
    <property type="entry name" value="LRR_Rcpt-Like_S/T_Kinase"/>
</dbReference>
<organism evidence="24 25">
    <name type="scientific">Gossypium arboreum</name>
    <name type="common">Tree cotton</name>
    <name type="synonym">Gossypium nanking</name>
    <dbReference type="NCBI Taxonomy" id="29729"/>
    <lineage>
        <taxon>Eukaryota</taxon>
        <taxon>Viridiplantae</taxon>
        <taxon>Streptophyta</taxon>
        <taxon>Embryophyta</taxon>
        <taxon>Tracheophyta</taxon>
        <taxon>Spermatophyta</taxon>
        <taxon>Magnoliopsida</taxon>
        <taxon>eudicotyledons</taxon>
        <taxon>Gunneridae</taxon>
        <taxon>Pentapetalae</taxon>
        <taxon>rosids</taxon>
        <taxon>malvids</taxon>
        <taxon>Malvales</taxon>
        <taxon>Malvaceae</taxon>
        <taxon>Malvoideae</taxon>
        <taxon>Gossypium</taxon>
    </lineage>
</organism>
<evidence type="ECO:0000256" key="14">
    <source>
        <dbReference type="ARBA" id="ARBA00023136"/>
    </source>
</evidence>
<dbReference type="PANTHER" id="PTHR48006:SF66">
    <property type="entry name" value="PROTEIN KINASE DOMAIN-CONTAINING PROTEIN"/>
    <property type="match status" value="1"/>
</dbReference>
<comment type="catalytic activity">
    <reaction evidence="17">
        <text>L-threonyl-[protein] + ATP = O-phospho-L-threonyl-[protein] + ADP + H(+)</text>
        <dbReference type="Rhea" id="RHEA:46608"/>
        <dbReference type="Rhea" id="RHEA-COMP:11060"/>
        <dbReference type="Rhea" id="RHEA-COMP:11605"/>
        <dbReference type="ChEBI" id="CHEBI:15378"/>
        <dbReference type="ChEBI" id="CHEBI:30013"/>
        <dbReference type="ChEBI" id="CHEBI:30616"/>
        <dbReference type="ChEBI" id="CHEBI:61977"/>
        <dbReference type="ChEBI" id="CHEBI:456216"/>
        <dbReference type="EC" id="2.7.11.1"/>
    </reaction>
</comment>
<keyword evidence="16" id="KW-0325">Glycoprotein</keyword>
<dbReference type="SUPFAM" id="SSF56112">
    <property type="entry name" value="Protein kinase-like (PK-like)"/>
    <property type="match status" value="1"/>
</dbReference>
<dbReference type="CDD" id="cd14066">
    <property type="entry name" value="STKc_IRAK"/>
    <property type="match status" value="1"/>
</dbReference>
<feature type="region of interest" description="Disordered" evidence="20">
    <location>
        <begin position="903"/>
        <end position="932"/>
    </location>
</feature>
<evidence type="ECO:0000313" key="25">
    <source>
        <dbReference type="Proteomes" id="UP001358586"/>
    </source>
</evidence>
<dbReference type="InterPro" id="IPR021720">
    <property type="entry name" value="Malectin_dom"/>
</dbReference>
<keyword evidence="14 21" id="KW-0472">Membrane</keyword>
<evidence type="ECO:0000256" key="8">
    <source>
        <dbReference type="ARBA" id="ARBA00022729"/>
    </source>
</evidence>
<evidence type="ECO:0000256" key="9">
    <source>
        <dbReference type="ARBA" id="ARBA00022737"/>
    </source>
</evidence>
<dbReference type="EC" id="2.7.11.1" evidence="2"/>
<dbReference type="InterPro" id="IPR032675">
    <property type="entry name" value="LRR_dom_sf"/>
</dbReference>
<evidence type="ECO:0000256" key="17">
    <source>
        <dbReference type="ARBA" id="ARBA00047899"/>
    </source>
</evidence>
<feature type="signal peptide" evidence="22">
    <location>
        <begin position="1"/>
        <end position="35"/>
    </location>
</feature>
<evidence type="ECO:0000313" key="24">
    <source>
        <dbReference type="EMBL" id="KAK5831283.1"/>
    </source>
</evidence>
<dbReference type="Gene3D" id="2.60.120.430">
    <property type="entry name" value="Galactose-binding lectin"/>
    <property type="match status" value="1"/>
</dbReference>
<evidence type="ECO:0000256" key="3">
    <source>
        <dbReference type="ARBA" id="ARBA00022527"/>
    </source>
</evidence>
<dbReference type="InterPro" id="IPR000719">
    <property type="entry name" value="Prot_kinase_dom"/>
</dbReference>
<dbReference type="Gene3D" id="3.30.200.20">
    <property type="entry name" value="Phosphorylase Kinase, domain 1"/>
    <property type="match status" value="1"/>
</dbReference>
<dbReference type="Pfam" id="PF13855">
    <property type="entry name" value="LRR_8"/>
    <property type="match status" value="1"/>
</dbReference>
<keyword evidence="8 22" id="KW-0732">Signal</keyword>
<evidence type="ECO:0000256" key="22">
    <source>
        <dbReference type="SAM" id="SignalP"/>
    </source>
</evidence>
<dbReference type="PROSITE" id="PS51450">
    <property type="entry name" value="LRR"/>
    <property type="match status" value="1"/>
</dbReference>
<feature type="binding site" evidence="19">
    <location>
        <position position="626"/>
    </location>
    <ligand>
        <name>ATP</name>
        <dbReference type="ChEBI" id="CHEBI:30616"/>
    </ligand>
</feature>
<dbReference type="PROSITE" id="PS00107">
    <property type="entry name" value="PROTEIN_KINASE_ATP"/>
    <property type="match status" value="1"/>
</dbReference>
<dbReference type="PROSITE" id="PS50011">
    <property type="entry name" value="PROTEIN_KINASE_DOM"/>
    <property type="match status" value="1"/>
</dbReference>
<keyword evidence="4" id="KW-0597">Phosphoprotein</keyword>
<comment type="catalytic activity">
    <reaction evidence="18">
        <text>L-seryl-[protein] + ATP = O-phospho-L-seryl-[protein] + ADP + H(+)</text>
        <dbReference type="Rhea" id="RHEA:17989"/>
        <dbReference type="Rhea" id="RHEA-COMP:9863"/>
        <dbReference type="Rhea" id="RHEA-COMP:11604"/>
        <dbReference type="ChEBI" id="CHEBI:15378"/>
        <dbReference type="ChEBI" id="CHEBI:29999"/>
        <dbReference type="ChEBI" id="CHEBI:30616"/>
        <dbReference type="ChEBI" id="CHEBI:83421"/>
        <dbReference type="ChEBI" id="CHEBI:456216"/>
        <dbReference type="EC" id="2.7.11.1"/>
    </reaction>
</comment>
<dbReference type="Gene3D" id="1.10.510.10">
    <property type="entry name" value="Transferase(Phosphotransferase) domain 1"/>
    <property type="match status" value="1"/>
</dbReference>
<keyword evidence="3" id="KW-0723">Serine/threonine-protein kinase</keyword>
<protein>
    <recommendedName>
        <fullName evidence="2">non-specific serine/threonine protein kinase</fullName>
        <ecNumber evidence="2">2.7.11.1</ecNumber>
    </recommendedName>
</protein>
<evidence type="ECO:0000256" key="21">
    <source>
        <dbReference type="SAM" id="Phobius"/>
    </source>
</evidence>
<keyword evidence="5" id="KW-0433">Leucine-rich repeat</keyword>
<dbReference type="Pfam" id="PF00069">
    <property type="entry name" value="Pkinase"/>
    <property type="match status" value="1"/>
</dbReference>
<evidence type="ECO:0000259" key="23">
    <source>
        <dbReference type="PROSITE" id="PS50011"/>
    </source>
</evidence>
<dbReference type="Pfam" id="PF11721">
    <property type="entry name" value="Malectin"/>
    <property type="match status" value="1"/>
</dbReference>
<evidence type="ECO:0000256" key="2">
    <source>
        <dbReference type="ARBA" id="ARBA00012513"/>
    </source>
</evidence>
<evidence type="ECO:0000256" key="19">
    <source>
        <dbReference type="PROSITE-ProRule" id="PRU10141"/>
    </source>
</evidence>
<dbReference type="InterPro" id="IPR001611">
    <property type="entry name" value="Leu-rich_rpt"/>
</dbReference>
<keyword evidence="9" id="KW-0677">Repeat</keyword>
<dbReference type="PROSITE" id="PS00108">
    <property type="entry name" value="PROTEIN_KINASE_ST"/>
    <property type="match status" value="1"/>
</dbReference>
<keyword evidence="7 21" id="KW-0812">Transmembrane</keyword>
<keyword evidence="12 19" id="KW-0067">ATP-binding</keyword>
<evidence type="ECO:0000256" key="15">
    <source>
        <dbReference type="ARBA" id="ARBA00023170"/>
    </source>
</evidence>
<dbReference type="InterPro" id="IPR017441">
    <property type="entry name" value="Protein_kinase_ATP_BS"/>
</dbReference>
<keyword evidence="25" id="KW-1185">Reference proteome</keyword>
<comment type="caution">
    <text evidence="24">The sequence shown here is derived from an EMBL/GenBank/DDBJ whole genome shotgun (WGS) entry which is preliminary data.</text>
</comment>
<keyword evidence="10 19" id="KW-0547">Nucleotide-binding</keyword>
<feature type="chain" id="PRO_5046931345" description="non-specific serine/threonine protein kinase" evidence="22">
    <location>
        <begin position="36"/>
        <end position="932"/>
    </location>
</feature>
<accession>A0ABR0PW91</accession>
<reference evidence="24 25" key="1">
    <citation type="submission" date="2023-03" db="EMBL/GenBank/DDBJ databases">
        <title>WGS of Gossypium arboreum.</title>
        <authorList>
            <person name="Yu D."/>
        </authorList>
    </citation>
    <scope>NUCLEOTIDE SEQUENCE [LARGE SCALE GENOMIC DNA]</scope>
    <source>
        <tissue evidence="24">Leaf</tissue>
    </source>
</reference>
<gene>
    <name evidence="24" type="ORF">PVK06_015078</name>
</gene>
<keyword evidence="6" id="KW-0808">Transferase</keyword>
<keyword evidence="13 21" id="KW-1133">Transmembrane helix</keyword>
<dbReference type="Gene3D" id="3.80.10.10">
    <property type="entry name" value="Ribonuclease Inhibitor"/>
    <property type="match status" value="1"/>
</dbReference>
<evidence type="ECO:0000256" key="10">
    <source>
        <dbReference type="ARBA" id="ARBA00022741"/>
    </source>
</evidence>
<evidence type="ECO:0000256" key="16">
    <source>
        <dbReference type="ARBA" id="ARBA00023180"/>
    </source>
</evidence>
<evidence type="ECO:0000256" key="18">
    <source>
        <dbReference type="ARBA" id="ARBA00048679"/>
    </source>
</evidence>
<feature type="compositionally biased region" description="Low complexity" evidence="20">
    <location>
        <begin position="903"/>
        <end position="919"/>
    </location>
</feature>
<dbReference type="Pfam" id="PF00560">
    <property type="entry name" value="LRR_1"/>
    <property type="match status" value="2"/>
</dbReference>
<evidence type="ECO:0000256" key="13">
    <source>
        <dbReference type="ARBA" id="ARBA00022989"/>
    </source>
</evidence>
<keyword evidence="11" id="KW-0418">Kinase</keyword>
<proteinExistence type="predicted"/>
<dbReference type="PANTHER" id="PTHR48006">
    <property type="entry name" value="LEUCINE-RICH REPEAT-CONTAINING PROTEIN DDB_G0281931-RELATED"/>
    <property type="match status" value="1"/>
</dbReference>
<dbReference type="SUPFAM" id="SSF52058">
    <property type="entry name" value="L domain-like"/>
    <property type="match status" value="1"/>
</dbReference>
<evidence type="ECO:0000256" key="20">
    <source>
        <dbReference type="SAM" id="MobiDB-lite"/>
    </source>
</evidence>
<feature type="compositionally biased region" description="Polar residues" evidence="20">
    <location>
        <begin position="920"/>
        <end position="932"/>
    </location>
</feature>
<feature type="transmembrane region" description="Helical" evidence="21">
    <location>
        <begin position="540"/>
        <end position="560"/>
    </location>
</feature>
<evidence type="ECO:0000256" key="1">
    <source>
        <dbReference type="ARBA" id="ARBA00004479"/>
    </source>
</evidence>
<evidence type="ECO:0000256" key="6">
    <source>
        <dbReference type="ARBA" id="ARBA00022679"/>
    </source>
</evidence>
<dbReference type="EMBL" id="JARKNE010000005">
    <property type="protein sequence ID" value="KAK5831283.1"/>
    <property type="molecule type" value="Genomic_DNA"/>
</dbReference>
<dbReference type="InterPro" id="IPR008271">
    <property type="entry name" value="Ser/Thr_kinase_AS"/>
</dbReference>
<comment type="subcellular location">
    <subcellularLocation>
        <location evidence="1">Membrane</location>
        <topology evidence="1">Single-pass type I membrane protein</topology>
    </subcellularLocation>
</comment>
<evidence type="ECO:0000256" key="4">
    <source>
        <dbReference type="ARBA" id="ARBA00022553"/>
    </source>
</evidence>
<evidence type="ECO:0000256" key="5">
    <source>
        <dbReference type="ARBA" id="ARBA00022614"/>
    </source>
</evidence>
<evidence type="ECO:0000256" key="11">
    <source>
        <dbReference type="ARBA" id="ARBA00022777"/>
    </source>
</evidence>
<dbReference type="SMART" id="SM00220">
    <property type="entry name" value="S_TKc"/>
    <property type="match status" value="1"/>
</dbReference>
<keyword evidence="15" id="KW-0675">Receptor</keyword>
<sequence length="932" mass="104549">MGRLATRPSTMKILFGFMILTVLMLICMEPNQVEAQVEPPYPPDYEVRAHHEIATELGKKDWNYNENPCNNKSSWFTPPPPPNVPEAINNSTVTCNCSFPNGECHIDGIYLLGQDLDGVLPCSLVKLSHIKVLVLYLNYLNGTIPREWAALKLETLNVAMNRLSGPIPSYLGNITSLKYLSLENNLFSGTIPPAFGKLVNLENLTLSANYLIGKFPSFLANLSNIKELRISSNNFSGKMPDIFQSWKQLEKLEIQASGFEGPIPSSLALLHNLVELDLSFNNLEGNISDTESLTKMQYMYLTHNSLSGHIPNWLSIRDSRYQIDLSYNNFTESSDSPSCPENLNLFKSFSGGKTLGLDNCQKNFPCSKGGPAKYFPLRETWETSSTGLFWDTDVTSRDFIAQNVSILRIKNSELYTRARLSPLSLTYYFRCLANGNYTVTLHFAEIVIRDNRSYQSLGRRIFDVYVQEKLELKDFNIQNEAKGVDKAVSNKNLTIRFHWAGKGTTATPRRGTYGPLISAISVDSDYKPRVLNSWEKNLKFVVAAVVSVLCLILVILGILWRKGYFRPKPSREQVLRGLDLQTGFFTFRQMQAATNNFDAANKIGEGGFGAVYKGVLLDGTIIAIKKLSSKSRQGDREFLNELGMISGLQHPNVVRLYGCCVEGTQLLLVYEFMENNSVAHALFSPTESQLKLDWPTRQKICLGIAKGLTFLHEESSLKVVHRDIKTTNVLLDSDLNPKISDFGLAKFDEEENTHISTRIAGTIGYMAPEYALWGYLTYKADVYSFGIVALEIVAGKNNTKYRPEENYVCLQDWAFVLQQRGNLMELVDPRLGTEFNEEEAIRMTKVALLCTNSSPALRPTMSEVVNMLEGRTLVPELILDPSIFADESRFGAVKDQLNRMQSRSSKTTTITQSSDSTSTVWLGSSSTLVEHQ</sequence>
<dbReference type="InterPro" id="IPR011009">
    <property type="entry name" value="Kinase-like_dom_sf"/>
</dbReference>